<feature type="transmembrane region" description="Helical" evidence="5">
    <location>
        <begin position="21"/>
        <end position="38"/>
    </location>
</feature>
<keyword evidence="7" id="KW-1185">Reference proteome</keyword>
<organism evidence="6 7">
    <name type="scientific">Absidia repens</name>
    <dbReference type="NCBI Taxonomy" id="90262"/>
    <lineage>
        <taxon>Eukaryota</taxon>
        <taxon>Fungi</taxon>
        <taxon>Fungi incertae sedis</taxon>
        <taxon>Mucoromycota</taxon>
        <taxon>Mucoromycotina</taxon>
        <taxon>Mucoromycetes</taxon>
        <taxon>Mucorales</taxon>
        <taxon>Cunninghamellaceae</taxon>
        <taxon>Absidia</taxon>
    </lineage>
</organism>
<evidence type="ECO:0000256" key="1">
    <source>
        <dbReference type="ARBA" id="ARBA00005664"/>
    </source>
</evidence>
<dbReference type="STRING" id="90262.A0A1X2IL62"/>
<keyword evidence="2" id="KW-0328">Glycosyltransferase</keyword>
<dbReference type="GO" id="GO:0000139">
    <property type="term" value="C:Golgi membrane"/>
    <property type="evidence" value="ECO:0007669"/>
    <property type="project" value="TreeGrafter"/>
</dbReference>
<evidence type="ECO:0000256" key="3">
    <source>
        <dbReference type="ARBA" id="ARBA00022679"/>
    </source>
</evidence>
<feature type="region of interest" description="Disordered" evidence="4">
    <location>
        <begin position="45"/>
        <end position="73"/>
    </location>
</feature>
<accession>A0A1X2IL62</accession>
<comment type="similarity">
    <text evidence="1">Belongs to the glycosyltransferase 34 family.</text>
</comment>
<dbReference type="Gene3D" id="3.90.550.10">
    <property type="entry name" value="Spore Coat Polysaccharide Biosynthesis Protein SpsA, Chain A"/>
    <property type="match status" value="1"/>
</dbReference>
<reference evidence="6 7" key="1">
    <citation type="submission" date="2016-07" db="EMBL/GenBank/DDBJ databases">
        <title>Pervasive Adenine N6-methylation of Active Genes in Fungi.</title>
        <authorList>
            <consortium name="DOE Joint Genome Institute"/>
            <person name="Mondo S.J."/>
            <person name="Dannebaum R.O."/>
            <person name="Kuo R.C."/>
            <person name="Labutti K."/>
            <person name="Haridas S."/>
            <person name="Kuo A."/>
            <person name="Salamov A."/>
            <person name="Ahrendt S.R."/>
            <person name="Lipzen A."/>
            <person name="Sullivan W."/>
            <person name="Andreopoulos W.B."/>
            <person name="Clum A."/>
            <person name="Lindquist E."/>
            <person name="Daum C."/>
            <person name="Ramamoorthy G.K."/>
            <person name="Gryganskyi A."/>
            <person name="Culley D."/>
            <person name="Magnuson J.K."/>
            <person name="James T.Y."/>
            <person name="O'Malley M.A."/>
            <person name="Stajich J.E."/>
            <person name="Spatafora J.W."/>
            <person name="Visel A."/>
            <person name="Grigoriev I.V."/>
        </authorList>
    </citation>
    <scope>NUCLEOTIDE SEQUENCE [LARGE SCALE GENOMIC DNA]</scope>
    <source>
        <strain evidence="6 7">NRRL 1336</strain>
    </source>
</reference>
<protein>
    <submittedName>
        <fullName evidence="6">Galactosyl transferase GMA12/MNN10 family-domain-containing protein</fullName>
    </submittedName>
</protein>
<dbReference type="EMBL" id="MCGE01000009">
    <property type="protein sequence ID" value="ORZ17743.1"/>
    <property type="molecule type" value="Genomic_DNA"/>
</dbReference>
<evidence type="ECO:0000256" key="5">
    <source>
        <dbReference type="SAM" id="Phobius"/>
    </source>
</evidence>
<dbReference type="GO" id="GO:0016757">
    <property type="term" value="F:glycosyltransferase activity"/>
    <property type="evidence" value="ECO:0007669"/>
    <property type="project" value="UniProtKB-KW"/>
</dbReference>
<dbReference type="Proteomes" id="UP000193560">
    <property type="component" value="Unassembled WGS sequence"/>
</dbReference>
<feature type="region of interest" description="Disordered" evidence="4">
    <location>
        <begin position="89"/>
        <end position="109"/>
    </location>
</feature>
<dbReference type="OrthoDB" id="205108at2759"/>
<keyword evidence="3 6" id="KW-0808">Transferase</keyword>
<keyword evidence="5" id="KW-0812">Transmembrane</keyword>
<evidence type="ECO:0000256" key="4">
    <source>
        <dbReference type="SAM" id="MobiDB-lite"/>
    </source>
</evidence>
<dbReference type="InterPro" id="IPR008630">
    <property type="entry name" value="Glyco_trans_34"/>
</dbReference>
<feature type="compositionally biased region" description="Polar residues" evidence="4">
    <location>
        <begin position="53"/>
        <end position="73"/>
    </location>
</feature>
<dbReference type="PANTHER" id="PTHR31306:SF4">
    <property type="entry name" value="ALPHA-1,2-GALACTOSYLTRANSFERASE"/>
    <property type="match status" value="1"/>
</dbReference>
<dbReference type="SUPFAM" id="SSF53448">
    <property type="entry name" value="Nucleotide-diphospho-sugar transferases"/>
    <property type="match status" value="1"/>
</dbReference>
<proteinExistence type="inferred from homology"/>
<keyword evidence="5" id="KW-0472">Membrane</keyword>
<keyword evidence="5" id="KW-1133">Transmembrane helix</keyword>
<gene>
    <name evidence="6" type="ORF">BCR42DRAFT_450305</name>
</gene>
<evidence type="ECO:0000313" key="7">
    <source>
        <dbReference type="Proteomes" id="UP000193560"/>
    </source>
</evidence>
<dbReference type="InterPro" id="IPR029044">
    <property type="entry name" value="Nucleotide-diphossugar_trans"/>
</dbReference>
<dbReference type="Pfam" id="PF05637">
    <property type="entry name" value="Glyco_transf_34"/>
    <property type="match status" value="1"/>
</dbReference>
<feature type="compositionally biased region" description="Polar residues" evidence="4">
    <location>
        <begin position="89"/>
        <end position="102"/>
    </location>
</feature>
<evidence type="ECO:0000313" key="6">
    <source>
        <dbReference type="EMBL" id="ORZ17743.1"/>
    </source>
</evidence>
<comment type="caution">
    <text evidence="6">The sequence shown here is derived from an EMBL/GenBank/DDBJ whole genome shotgun (WGS) entry which is preliminary data.</text>
</comment>
<evidence type="ECO:0000256" key="2">
    <source>
        <dbReference type="ARBA" id="ARBA00022676"/>
    </source>
</evidence>
<name>A0A1X2IL62_9FUNG</name>
<dbReference type="AlphaFoldDB" id="A0A1X2IL62"/>
<dbReference type="GO" id="GO:0006487">
    <property type="term" value="P:protein N-linked glycosylation"/>
    <property type="evidence" value="ECO:0007669"/>
    <property type="project" value="TreeGrafter"/>
</dbReference>
<sequence>MSDDLPLYKSSLKRSRRNKRFIIAFTLLGVGFIFYLNARLNVTSTETDDDRLSNNNIYHSPTQSPNYKHNTNPPELTLIDIDVPTPTNDNRVSPFLQPSTPSDSHEPMTPLPEKEIISATRHYSLLVIITSGASASSMERRRLIRESYFGLRDNLLPCMVYNTNVYYKFLIHGDPPHADTPLRRRYEAEKMEWNDIVEMGKSTRPLEQVNILQWVETSLPAQGVTYDYLILQDINTFIQLDVIKQELDSGIIGNHTHTPFVINTDAPTSFVWGNFGAGATDMDIVVAGSSAVKRALQLVQEMETTIYNKHEPILTKMYNYYQVNMDLLEDDGHSQQQNSPEFIREDGPEGMQRFIRWENNVESVHSEDIAVTRIYQNQEFTELVYWTRLNPVSVCYHRRRGNQEDMNLPADVGSRDDYDEVMEVLVEEHHPVKEQQRIEDGLAVVTSSFIYDACMEPSATRAAMNKRNYALKHGYAFVARSAEFAQEAARRQRKTVWGKVDVVEKVLPKYDWVFWMDMDAVVMDQDRALEDILYQVKQLYPHGADVFDEQVDFVVSRPSRDPMINAGVFLIKNTPWSMAFLREIQKTTAWYHRGPSYEQGAMWEVMRRLENQDKVFLLDRDDHTFNTFPSFYQPGDFVVHFAPDKCPNDATMKGLDAADKILGVVW</sequence>
<dbReference type="PANTHER" id="PTHR31306">
    <property type="entry name" value="ALPHA-1,6-MANNOSYLTRANSFERASE MNN11-RELATED"/>
    <property type="match status" value="1"/>
</dbReference>